<dbReference type="InParanoid" id="A0A3N4LY53"/>
<evidence type="ECO:0000313" key="14">
    <source>
        <dbReference type="EMBL" id="RPB27720.1"/>
    </source>
</evidence>
<evidence type="ECO:0000256" key="9">
    <source>
        <dbReference type="ARBA" id="ARBA00023242"/>
    </source>
</evidence>
<keyword evidence="15" id="KW-1185">Reference proteome</keyword>
<evidence type="ECO:0000256" key="4">
    <source>
        <dbReference type="ARBA" id="ARBA00022448"/>
    </source>
</evidence>
<dbReference type="InterPro" id="IPR011989">
    <property type="entry name" value="ARM-like"/>
</dbReference>
<evidence type="ECO:0000256" key="7">
    <source>
        <dbReference type="ARBA" id="ARBA00022694"/>
    </source>
</evidence>
<protein>
    <recommendedName>
        <fullName evidence="3 11">Exportin-T</fullName>
    </recommendedName>
    <alternativeName>
        <fullName evidence="11">Exportin(tRNA)</fullName>
    </alternativeName>
    <alternativeName>
        <fullName evidence="11">tRNA exportin</fullName>
    </alternativeName>
</protein>
<evidence type="ECO:0000256" key="10">
    <source>
        <dbReference type="ARBA" id="ARBA00025147"/>
    </source>
</evidence>
<keyword evidence="8 11" id="KW-0694">RNA-binding</keyword>
<keyword evidence="7" id="KW-0819">tRNA processing</keyword>
<feature type="domain" description="Exportin-T C-terminal" evidence="13">
    <location>
        <begin position="345"/>
        <end position="1002"/>
    </location>
</feature>
<evidence type="ECO:0000256" key="2">
    <source>
        <dbReference type="ARBA" id="ARBA00009466"/>
    </source>
</evidence>
<dbReference type="FunCoup" id="A0A3N4LY53">
    <property type="interactions" value="1054"/>
</dbReference>
<dbReference type="GO" id="GO:0008033">
    <property type="term" value="P:tRNA processing"/>
    <property type="evidence" value="ECO:0007669"/>
    <property type="project" value="UniProtKB-KW"/>
</dbReference>
<evidence type="ECO:0000256" key="11">
    <source>
        <dbReference type="RuleBase" id="RU366037"/>
    </source>
</evidence>
<comment type="function">
    <text evidence="10">tRNA nucleus export receptor which facilitates tRNA translocation across the nuclear pore complex. Involved in pre-tRNA splicing, probably by affecting the interaction of pre-tRNA with splicing endonuclease.</text>
</comment>
<dbReference type="AlphaFoldDB" id="A0A3N4LY53"/>
<dbReference type="EMBL" id="ML121531">
    <property type="protein sequence ID" value="RPB27720.1"/>
    <property type="molecule type" value="Genomic_DNA"/>
</dbReference>
<dbReference type="GO" id="GO:0016363">
    <property type="term" value="C:nuclear matrix"/>
    <property type="evidence" value="ECO:0007669"/>
    <property type="project" value="TreeGrafter"/>
</dbReference>
<reference evidence="14 15" key="1">
    <citation type="journal article" date="2018" name="Nat. Ecol. Evol.">
        <title>Pezizomycetes genomes reveal the molecular basis of ectomycorrhizal truffle lifestyle.</title>
        <authorList>
            <person name="Murat C."/>
            <person name="Payen T."/>
            <person name="Noel B."/>
            <person name="Kuo A."/>
            <person name="Morin E."/>
            <person name="Chen J."/>
            <person name="Kohler A."/>
            <person name="Krizsan K."/>
            <person name="Balestrini R."/>
            <person name="Da Silva C."/>
            <person name="Montanini B."/>
            <person name="Hainaut M."/>
            <person name="Levati E."/>
            <person name="Barry K.W."/>
            <person name="Belfiori B."/>
            <person name="Cichocki N."/>
            <person name="Clum A."/>
            <person name="Dockter R.B."/>
            <person name="Fauchery L."/>
            <person name="Guy J."/>
            <person name="Iotti M."/>
            <person name="Le Tacon F."/>
            <person name="Lindquist E.A."/>
            <person name="Lipzen A."/>
            <person name="Malagnac F."/>
            <person name="Mello A."/>
            <person name="Molinier V."/>
            <person name="Miyauchi S."/>
            <person name="Poulain J."/>
            <person name="Riccioni C."/>
            <person name="Rubini A."/>
            <person name="Sitrit Y."/>
            <person name="Splivallo R."/>
            <person name="Traeger S."/>
            <person name="Wang M."/>
            <person name="Zifcakova L."/>
            <person name="Wipf D."/>
            <person name="Zambonelli A."/>
            <person name="Paolocci F."/>
            <person name="Nowrousian M."/>
            <person name="Ottonello S."/>
            <person name="Baldrian P."/>
            <person name="Spatafora J.W."/>
            <person name="Henrissat B."/>
            <person name="Nagy L.G."/>
            <person name="Aury J.M."/>
            <person name="Wincker P."/>
            <person name="Grigoriev I.V."/>
            <person name="Bonfante P."/>
            <person name="Martin F.M."/>
        </authorList>
    </citation>
    <scope>NUCLEOTIDE SEQUENCE [LARGE SCALE GENOMIC DNA]</scope>
    <source>
        <strain evidence="14 15">ATCC MYA-4762</strain>
    </source>
</reference>
<dbReference type="InterPro" id="IPR045546">
    <property type="entry name" value="Exportin-T_C"/>
</dbReference>
<accession>A0A3N4LY53</accession>
<evidence type="ECO:0000256" key="5">
    <source>
        <dbReference type="ARBA" id="ARBA00022490"/>
    </source>
</evidence>
<dbReference type="Proteomes" id="UP000267821">
    <property type="component" value="Unassembled WGS sequence"/>
</dbReference>
<dbReference type="OrthoDB" id="26399at2759"/>
<keyword evidence="9 11" id="KW-0539">Nucleus</keyword>
<evidence type="ECO:0000256" key="3">
    <source>
        <dbReference type="ARBA" id="ARBA00018928"/>
    </source>
</evidence>
<keyword evidence="4 11" id="KW-0813">Transport</keyword>
<proteinExistence type="inferred from homology"/>
<dbReference type="GO" id="GO:0071528">
    <property type="term" value="P:tRNA re-export from nucleus"/>
    <property type="evidence" value="ECO:0007669"/>
    <property type="project" value="UniProtKB-UniRule"/>
</dbReference>
<keyword evidence="5 11" id="KW-0963">Cytoplasm</keyword>
<keyword evidence="6 11" id="KW-0820">tRNA-binding</keyword>
<dbReference type="InterPro" id="IPR040017">
    <property type="entry name" value="XPOT"/>
</dbReference>
<comment type="similarity">
    <text evidence="2 11">Belongs to the exportin family.</text>
</comment>
<dbReference type="Pfam" id="PF08389">
    <property type="entry name" value="Xpo1"/>
    <property type="match status" value="1"/>
</dbReference>
<dbReference type="GO" id="GO:0005643">
    <property type="term" value="C:nuclear pore"/>
    <property type="evidence" value="ECO:0007669"/>
    <property type="project" value="TreeGrafter"/>
</dbReference>
<dbReference type="PANTHER" id="PTHR15952">
    <property type="entry name" value="EXPORTIN-T/LOS1"/>
    <property type="match status" value="1"/>
</dbReference>
<dbReference type="InterPro" id="IPR016024">
    <property type="entry name" value="ARM-type_fold"/>
</dbReference>
<feature type="domain" description="Exportin-1/Importin-beta-like" evidence="12">
    <location>
        <begin position="113"/>
        <end position="262"/>
    </location>
</feature>
<organism evidence="14 15">
    <name type="scientific">Terfezia boudieri ATCC MYA-4762</name>
    <dbReference type="NCBI Taxonomy" id="1051890"/>
    <lineage>
        <taxon>Eukaryota</taxon>
        <taxon>Fungi</taxon>
        <taxon>Dikarya</taxon>
        <taxon>Ascomycota</taxon>
        <taxon>Pezizomycotina</taxon>
        <taxon>Pezizomycetes</taxon>
        <taxon>Pezizales</taxon>
        <taxon>Pezizaceae</taxon>
        <taxon>Terfezia</taxon>
    </lineage>
</organism>
<dbReference type="GO" id="GO:0031267">
    <property type="term" value="F:small GTPase binding"/>
    <property type="evidence" value="ECO:0007669"/>
    <property type="project" value="InterPro"/>
</dbReference>
<dbReference type="SUPFAM" id="SSF48371">
    <property type="entry name" value="ARM repeat"/>
    <property type="match status" value="1"/>
</dbReference>
<comment type="subcellular location">
    <subcellularLocation>
        <location evidence="1 11">Cytoplasm</location>
    </subcellularLocation>
    <subcellularLocation>
        <location evidence="11">Nucleus</location>
    </subcellularLocation>
    <text evidence="11">Shuttles between the nucleus and the cytoplasm.</text>
</comment>
<dbReference type="InterPro" id="IPR013598">
    <property type="entry name" value="Exportin-1/Importin-b-like"/>
</dbReference>
<dbReference type="STRING" id="1051890.A0A3N4LY53"/>
<dbReference type="Gene3D" id="1.25.10.10">
    <property type="entry name" value="Leucine-rich Repeat Variant"/>
    <property type="match status" value="1"/>
</dbReference>
<evidence type="ECO:0000259" key="12">
    <source>
        <dbReference type="Pfam" id="PF08389"/>
    </source>
</evidence>
<dbReference type="GO" id="GO:0000049">
    <property type="term" value="F:tRNA binding"/>
    <property type="evidence" value="ECO:0007669"/>
    <property type="project" value="UniProtKB-UniRule"/>
</dbReference>
<evidence type="ECO:0000256" key="6">
    <source>
        <dbReference type="ARBA" id="ARBA00022555"/>
    </source>
</evidence>
<gene>
    <name evidence="14" type="ORF">L211DRAFT_846467</name>
</gene>
<evidence type="ECO:0000256" key="8">
    <source>
        <dbReference type="ARBA" id="ARBA00022884"/>
    </source>
</evidence>
<evidence type="ECO:0000313" key="15">
    <source>
        <dbReference type="Proteomes" id="UP000267821"/>
    </source>
</evidence>
<name>A0A3N4LY53_9PEZI</name>
<evidence type="ECO:0000256" key="1">
    <source>
        <dbReference type="ARBA" id="ARBA00004496"/>
    </source>
</evidence>
<evidence type="ECO:0000259" key="13">
    <source>
        <dbReference type="Pfam" id="PF19282"/>
    </source>
</evidence>
<dbReference type="GO" id="GO:0005737">
    <property type="term" value="C:cytoplasm"/>
    <property type="evidence" value="ECO:0007669"/>
    <property type="project" value="UniProtKB-SubCell"/>
</dbReference>
<dbReference type="PANTHER" id="PTHR15952:SF11">
    <property type="entry name" value="EXPORTIN-T"/>
    <property type="match status" value="1"/>
</dbReference>
<sequence>MEQILQAVDISLNPGASQDLRRQGIADCPQAMQFLQQVKESDDGWQVCLTLFVENPTVTEIARVYALDVVSAAVLRRYREGKDLGSLQIIQDTLMQYIREFYGPGSMKFDNAAVQNKLTQTLTYLFLAMYGSSWTGFFDEMLQLTSKSIDGATGKPRRDNLAGVVFYLRVVDSIHDEVADVLVSRSLGEVRRNTLLKDQVRERDVRKLVTSWHEILAEWKDKSDDIVEICLKVIGKWTSWINISLILTPDFVNFLWGLLTCAGKIKDASLDAMAELVIKKMNAADKIELIEFMKLVEMIQALLAQDPALQAKSPAFNVDLAEKVGKVVNNVGSELVRGIEAAKGLIPSFFFCFSNEYDEVSTTVFPFTAEFLAFYRQYRKDTNSVPQEFSAMLPQLLNAIIAKMQYDETANWGDEEELTDEAEFLDVRKRLKVLQDTVGAIDMQLLVETLHTIVNKALEKLARGSGAIGWRELDLAMYELHIFGDLAFQNGNLFTKTDNGVAPNGDAAARLVDMIVKLMNSGVLDVASYPHPSIQLQFMELIVRYVNVFEIHKELIPRALEGFVQSCHSSHVRVRTRAWYLFQRFVKTVRTHIGDIAETIVRTLGDLLEIRAELSESADNDMSSDDGKKHDVTFDSQLYLFEAIGSLSSSTSITPERQVAFAREVMTPLFGDIEQHLALAQRGDTRAVFQIHHDILALGTLARGFSDWAPGTKSSAPSPSGLVSDEFEKVAEAILVSLETLNNSVVIREAARFAFSRMVGVLGQRLLPAIPRWIHGLLSQSPSKDEIQMFLRLLEQVIHGFKSEIFEILNTILTPLLEGLFAEMAQPVEGTDDEVKLQELRREFLNFFNVVINNDLGRVFVSDVNLAIFDQIVQAIDHFSRDNKDPQTQKLSFGLMCRMCTTEQISFSGIGDLIQGFSATCWAVPTSSGFNTKDAQAKLVLGEIGGVQKAIYQRAGDDYISYLRGVYFPSIGAPAPLAEKYLAALQSMNEKDFKKFFKDFASGKISA</sequence>
<dbReference type="Pfam" id="PF19282">
    <property type="entry name" value="Exportin-T"/>
    <property type="match status" value="1"/>
</dbReference>